<sequence>MSSGTRKQWKKWIAGVLTLMMSASFLLSGYGIPRAEALGQKGIQTAVKKVTAAGRTFTVKTVSIPKGTPASIGLAEGQVGKTQDLSGIVQKYHAEAAINGAFFEAYNGAPDPYGMLISGGKVIHIGRYGTTVGFKRDGTVVMDVLSVNITGRVTGKDGRSLGWYANFMNRTPAENANTSMMYTPERGATVGFKGGIAVTVRDGIVVKNGINTNASIPKDGYVLVFTGTMKSTAQRFAEGAAVTLTTAYNNQKGEAPDWQDVVTGVGAGPRLITDGKISLNPEAEGFKDPKILSASGARSGIAIMPDGSVLLATVPAATMKQWAAIMDKLGAKQAMNLDGGASSGMYAGGKMQTAPGRKLSNTLIFGTNLQTF</sequence>
<protein>
    <submittedName>
        <fullName evidence="3">Phosphodiester glycosidase family protein</fullName>
    </submittedName>
</protein>
<dbReference type="EMBL" id="JBHILM010000046">
    <property type="protein sequence ID" value="MFB5684689.1"/>
    <property type="molecule type" value="Genomic_DNA"/>
</dbReference>
<dbReference type="Proteomes" id="UP001580407">
    <property type="component" value="Unassembled WGS sequence"/>
</dbReference>
<dbReference type="Pfam" id="PF09992">
    <property type="entry name" value="NAGPA"/>
    <property type="match status" value="1"/>
</dbReference>
<reference evidence="3 4" key="1">
    <citation type="submission" date="2024-09" db="EMBL/GenBank/DDBJ databases">
        <authorList>
            <person name="Ruan L."/>
        </authorList>
    </citation>
    <scope>NUCLEOTIDE SEQUENCE [LARGE SCALE GENOMIC DNA]</scope>
    <source>
        <strain evidence="3 4">D33</strain>
    </source>
</reference>
<gene>
    <name evidence="3" type="ORF">ACE3NQ_27660</name>
</gene>
<feature type="domain" description="Phosphodiester glycosidase" evidence="2">
    <location>
        <begin position="196"/>
        <end position="364"/>
    </location>
</feature>
<evidence type="ECO:0000256" key="1">
    <source>
        <dbReference type="SAM" id="Phobius"/>
    </source>
</evidence>
<comment type="caution">
    <text evidence="3">The sequence shown here is derived from an EMBL/GenBank/DDBJ whole genome shotgun (WGS) entry which is preliminary data.</text>
</comment>
<dbReference type="InterPro" id="IPR018711">
    <property type="entry name" value="NAGPA"/>
</dbReference>
<evidence type="ECO:0000313" key="3">
    <source>
        <dbReference type="EMBL" id="MFB5684689.1"/>
    </source>
</evidence>
<name>A0ABV5BG54_9BACL</name>
<dbReference type="PANTHER" id="PTHR40446">
    <property type="entry name" value="N-ACETYLGLUCOSAMINE-1-PHOSPHODIESTER ALPHA-N-ACETYLGLUCOSAMINIDASE"/>
    <property type="match status" value="1"/>
</dbReference>
<keyword evidence="1" id="KW-1133">Transmembrane helix</keyword>
<keyword evidence="1" id="KW-0812">Transmembrane</keyword>
<keyword evidence="3" id="KW-0378">Hydrolase</keyword>
<dbReference type="GO" id="GO:0016798">
    <property type="term" value="F:hydrolase activity, acting on glycosyl bonds"/>
    <property type="evidence" value="ECO:0007669"/>
    <property type="project" value="UniProtKB-KW"/>
</dbReference>
<dbReference type="PANTHER" id="PTHR40446:SF2">
    <property type="entry name" value="N-ACETYLGLUCOSAMINE-1-PHOSPHODIESTER ALPHA-N-ACETYLGLUCOSAMINIDASE"/>
    <property type="match status" value="1"/>
</dbReference>
<dbReference type="RefSeq" id="WP_375528358.1">
    <property type="nucleotide sequence ID" value="NZ_JBHILM010000046.1"/>
</dbReference>
<keyword evidence="3" id="KW-0326">Glycosidase</keyword>
<evidence type="ECO:0000313" key="4">
    <source>
        <dbReference type="Proteomes" id="UP001580407"/>
    </source>
</evidence>
<proteinExistence type="predicted"/>
<keyword evidence="1" id="KW-0472">Membrane</keyword>
<feature type="transmembrane region" description="Helical" evidence="1">
    <location>
        <begin position="12"/>
        <end position="32"/>
    </location>
</feature>
<organism evidence="3 4">
    <name type="scientific">Paenibacillus terreus</name>
    <dbReference type="NCBI Taxonomy" id="1387834"/>
    <lineage>
        <taxon>Bacteria</taxon>
        <taxon>Bacillati</taxon>
        <taxon>Bacillota</taxon>
        <taxon>Bacilli</taxon>
        <taxon>Bacillales</taxon>
        <taxon>Paenibacillaceae</taxon>
        <taxon>Paenibacillus</taxon>
    </lineage>
</organism>
<evidence type="ECO:0000259" key="2">
    <source>
        <dbReference type="Pfam" id="PF09992"/>
    </source>
</evidence>
<keyword evidence="4" id="KW-1185">Reference proteome</keyword>
<accession>A0ABV5BG54</accession>